<evidence type="ECO:0000256" key="5">
    <source>
        <dbReference type="SAM" id="Phobius"/>
    </source>
</evidence>
<dbReference type="GO" id="GO:0005886">
    <property type="term" value="C:plasma membrane"/>
    <property type="evidence" value="ECO:0007669"/>
    <property type="project" value="InterPro"/>
</dbReference>
<feature type="transmembrane region" description="Helical" evidence="5">
    <location>
        <begin position="495"/>
        <end position="516"/>
    </location>
</feature>
<proteinExistence type="predicted"/>
<dbReference type="InterPro" id="IPR006726">
    <property type="entry name" value="PHBA_efflux_AaeB/fusaric-R"/>
</dbReference>
<feature type="transmembrane region" description="Helical" evidence="5">
    <location>
        <begin position="424"/>
        <end position="443"/>
    </location>
</feature>
<dbReference type="PANTHER" id="PTHR31086">
    <property type="entry name" value="ALUMINUM-ACTIVATED MALATE TRANSPORTER 10"/>
    <property type="match status" value="1"/>
</dbReference>
<protein>
    <submittedName>
        <fullName evidence="6">Uncharacterized protein</fullName>
    </submittedName>
</protein>
<feature type="transmembrane region" description="Helical" evidence="5">
    <location>
        <begin position="103"/>
        <end position="119"/>
    </location>
</feature>
<feature type="transmembrane region" description="Helical" evidence="5">
    <location>
        <begin position="80"/>
        <end position="97"/>
    </location>
</feature>
<dbReference type="GO" id="GO:0022857">
    <property type="term" value="F:transmembrane transporter activity"/>
    <property type="evidence" value="ECO:0007669"/>
    <property type="project" value="InterPro"/>
</dbReference>
<dbReference type="Pfam" id="PF04632">
    <property type="entry name" value="FUSC"/>
    <property type="match status" value="1"/>
</dbReference>
<gene>
    <name evidence="6" type="ORF">MNB_SV-10-108</name>
</gene>
<keyword evidence="4 5" id="KW-0472">Membrane</keyword>
<evidence type="ECO:0000313" key="6">
    <source>
        <dbReference type="EMBL" id="SFV59382.1"/>
    </source>
</evidence>
<name>A0A1W1C0Z5_9ZZZZ</name>
<comment type="subcellular location">
    <subcellularLocation>
        <location evidence="1">Membrane</location>
        <topology evidence="1">Multi-pass membrane protein</topology>
    </subcellularLocation>
</comment>
<accession>A0A1W1C0Z5</accession>
<evidence type="ECO:0000256" key="2">
    <source>
        <dbReference type="ARBA" id="ARBA00022692"/>
    </source>
</evidence>
<feature type="transmembrane region" description="Helical" evidence="5">
    <location>
        <begin position="155"/>
        <end position="176"/>
    </location>
</feature>
<reference evidence="6" key="1">
    <citation type="submission" date="2016-10" db="EMBL/GenBank/DDBJ databases">
        <authorList>
            <person name="de Groot N.N."/>
        </authorList>
    </citation>
    <scope>NUCLEOTIDE SEQUENCE</scope>
</reference>
<organism evidence="6">
    <name type="scientific">hydrothermal vent metagenome</name>
    <dbReference type="NCBI Taxonomy" id="652676"/>
    <lineage>
        <taxon>unclassified sequences</taxon>
        <taxon>metagenomes</taxon>
        <taxon>ecological metagenomes</taxon>
    </lineage>
</organism>
<dbReference type="AlphaFoldDB" id="A0A1W1C0Z5"/>
<keyword evidence="3 5" id="KW-1133">Transmembrane helix</keyword>
<evidence type="ECO:0000256" key="1">
    <source>
        <dbReference type="ARBA" id="ARBA00004141"/>
    </source>
</evidence>
<feature type="transmembrane region" description="Helical" evidence="5">
    <location>
        <begin position="455"/>
        <end position="483"/>
    </location>
</feature>
<evidence type="ECO:0000256" key="3">
    <source>
        <dbReference type="ARBA" id="ARBA00022989"/>
    </source>
</evidence>
<sequence length="720" mass="82757">MKGAVQEKQASAITLLNPLLSFSLSEKFKFAVKVSLSIMLVYLIAFAQGWSNASTAAIAIMLIAVAGPVTESVIKGLRRVAGTIIGAIVGMILIGLFPQDRELYLFFLSIFVTAALYLTRAYKGDTTIFMLTAVTMMMVFKNGEVNDVFLYGIDRTFMTILGIAVFTFIGIFLWPVKIQDTTLDLTGELLGTQAELYQKRDGDKTEQKRLYGTLQTQEEELKNSVVGSASDSENLNREQRNTIMRNIRHIDETLMMLSYHDETAFAKGYSHYVKNFAQADAEIMQLFTSLARAIKEQKEIDIPAEWQAKYKEEAVRSLSHMDRADLTAAMLDIKKLHEQLRALAVKFNAILSPYPTRFELSKITTSSFNWWDIEDLKGTLITFLIFWATVILWITVNPPGGFLIVTLATTLSVLTTYSPLKPSLLIILFSFSFIFAAAMYILVLPHIHYGWELGLFLFFYAFIGFYFIHPQIAIFFLLGIAILNLNNPMYFSFQLFLITLLVFYLFLFILLLFYYLPFSTKPEVLFLTMKQRVFSLSSDLLGSMMHTDSFLHRVKAWYAQKHLMNTAKKMQLWAGKIDTKYFNTIDQKTLLAFTKECENFVYLLQMMYRQEGSSVDKRLIQHLKEEKNPFLLADITILYAQNKSLKDLENYGKEPAKIIDSIEAYLTEFFSQMKVGEYSQEEIIHFYELIALRRNVWVSFFHCQNLLEKLDLKVLESSRF</sequence>
<dbReference type="EMBL" id="FPHL01000019">
    <property type="protein sequence ID" value="SFV59382.1"/>
    <property type="molecule type" value="Genomic_DNA"/>
</dbReference>
<keyword evidence="2 5" id="KW-0812">Transmembrane</keyword>
<evidence type="ECO:0000256" key="4">
    <source>
        <dbReference type="ARBA" id="ARBA00023136"/>
    </source>
</evidence>
<feature type="transmembrane region" description="Helical" evidence="5">
    <location>
        <begin position="376"/>
        <end position="394"/>
    </location>
</feature>